<accession>A0A8H5LZ56</accession>
<dbReference type="PANTHER" id="PTHR21212:SF0">
    <property type="entry name" value="SEIPIN"/>
    <property type="match status" value="1"/>
</dbReference>
<dbReference type="PANTHER" id="PTHR21212">
    <property type="entry name" value="BERNARDINELLI-SEIP CONGENITAL LIPODYSTROPHY 2 HOMOLOG BSCL2 PROTEIN"/>
    <property type="match status" value="1"/>
</dbReference>
<dbReference type="Proteomes" id="UP000559256">
    <property type="component" value="Unassembled WGS sequence"/>
</dbReference>
<keyword evidence="2 8" id="KW-0812">Transmembrane</keyword>
<protein>
    <recommendedName>
        <fullName evidence="11">Seipin</fullName>
    </recommendedName>
</protein>
<dbReference type="InterPro" id="IPR009617">
    <property type="entry name" value="Seipin"/>
</dbReference>
<evidence type="ECO:0000256" key="8">
    <source>
        <dbReference type="SAM" id="Phobius"/>
    </source>
</evidence>
<evidence type="ECO:0000256" key="5">
    <source>
        <dbReference type="ARBA" id="ARBA00023098"/>
    </source>
</evidence>
<keyword evidence="3" id="KW-0256">Endoplasmic reticulum</keyword>
<evidence type="ECO:0000256" key="3">
    <source>
        <dbReference type="ARBA" id="ARBA00022824"/>
    </source>
</evidence>
<dbReference type="GO" id="GO:0006629">
    <property type="term" value="P:lipid metabolic process"/>
    <property type="evidence" value="ECO:0007669"/>
    <property type="project" value="UniProtKB-KW"/>
</dbReference>
<feature type="compositionally biased region" description="Basic and acidic residues" evidence="7">
    <location>
        <begin position="296"/>
        <end position="311"/>
    </location>
</feature>
<evidence type="ECO:0000256" key="7">
    <source>
        <dbReference type="SAM" id="MobiDB-lite"/>
    </source>
</evidence>
<dbReference type="GO" id="GO:0005789">
    <property type="term" value="C:endoplasmic reticulum membrane"/>
    <property type="evidence" value="ECO:0007669"/>
    <property type="project" value="UniProtKB-SubCell"/>
</dbReference>
<evidence type="ECO:0008006" key="11">
    <source>
        <dbReference type="Google" id="ProtNLM"/>
    </source>
</evidence>
<dbReference type="Pfam" id="PF06775">
    <property type="entry name" value="Seipin"/>
    <property type="match status" value="1"/>
</dbReference>
<reference evidence="9 10" key="1">
    <citation type="journal article" date="2020" name="ISME J.">
        <title>Uncovering the hidden diversity of litter-decomposition mechanisms in mushroom-forming fungi.</title>
        <authorList>
            <person name="Floudas D."/>
            <person name="Bentzer J."/>
            <person name="Ahren D."/>
            <person name="Johansson T."/>
            <person name="Persson P."/>
            <person name="Tunlid A."/>
        </authorList>
    </citation>
    <scope>NUCLEOTIDE SEQUENCE [LARGE SCALE GENOMIC DNA]</scope>
    <source>
        <strain evidence="9 10">CBS 291.85</strain>
    </source>
</reference>
<evidence type="ECO:0000256" key="2">
    <source>
        <dbReference type="ARBA" id="ARBA00022692"/>
    </source>
</evidence>
<evidence type="ECO:0000313" key="9">
    <source>
        <dbReference type="EMBL" id="KAF5374739.1"/>
    </source>
</evidence>
<keyword evidence="5" id="KW-0443">Lipid metabolism</keyword>
<sequence>MRTLSVSASFLDTDALNLSLTGLEVSLKSLMDPEKMPEQKNPRFYDAPLNSLRDFASRSFQAIAAHLISIIAFCILIPVIISISIFAGYLVWKNVAVGWESPLYLQYGDGVPPYARISLPPLASRQPYDIILHLEVPSLESNFALGNFMNSLTLSTLSNRTVESVRRPAILVPPKPSWFTGTPGVVTVDVPMLSAFVPGTSYLHADVQIGRKDNWKGLGNGEQREISVVYASLKGVVNHRGVRGLMTRFPLTLAFVSATTFLAILALILGACLLPSMLPRTTPSAPATETSPIPLEDTKALVPKAEEEEKSKRRRRRHRRRDHSQDSFKTEPDPVLTPSADQPIQLRRRHSRASQSESES</sequence>
<gene>
    <name evidence="9" type="ORF">D9758_000421</name>
</gene>
<comment type="caution">
    <text evidence="9">The sequence shown here is derived from an EMBL/GenBank/DDBJ whole genome shotgun (WGS) entry which is preliminary data.</text>
</comment>
<feature type="region of interest" description="Disordered" evidence="7">
    <location>
        <begin position="283"/>
        <end position="360"/>
    </location>
</feature>
<feature type="transmembrane region" description="Helical" evidence="8">
    <location>
        <begin position="63"/>
        <end position="92"/>
    </location>
</feature>
<dbReference type="CDD" id="cd23995">
    <property type="entry name" value="Seipin_BSCL2_like"/>
    <property type="match status" value="1"/>
</dbReference>
<name>A0A8H5LZ56_9AGAR</name>
<keyword evidence="6 8" id="KW-0472">Membrane</keyword>
<evidence type="ECO:0000256" key="4">
    <source>
        <dbReference type="ARBA" id="ARBA00022989"/>
    </source>
</evidence>
<dbReference type="AlphaFoldDB" id="A0A8H5LZ56"/>
<keyword evidence="10" id="KW-1185">Reference proteome</keyword>
<dbReference type="GO" id="GO:0140042">
    <property type="term" value="P:lipid droplet formation"/>
    <property type="evidence" value="ECO:0007669"/>
    <property type="project" value="UniProtKB-ARBA"/>
</dbReference>
<evidence type="ECO:0000313" key="10">
    <source>
        <dbReference type="Proteomes" id="UP000559256"/>
    </source>
</evidence>
<feature type="compositionally biased region" description="Basic and acidic residues" evidence="7">
    <location>
        <begin position="323"/>
        <end position="332"/>
    </location>
</feature>
<feature type="transmembrane region" description="Helical" evidence="8">
    <location>
        <begin position="251"/>
        <end position="274"/>
    </location>
</feature>
<dbReference type="EMBL" id="JAACJM010000001">
    <property type="protein sequence ID" value="KAF5374739.1"/>
    <property type="molecule type" value="Genomic_DNA"/>
</dbReference>
<keyword evidence="4 8" id="KW-1133">Transmembrane helix</keyword>
<feature type="compositionally biased region" description="Low complexity" evidence="7">
    <location>
        <begin position="283"/>
        <end position="292"/>
    </location>
</feature>
<proteinExistence type="predicted"/>
<organism evidence="9 10">
    <name type="scientific">Tetrapyrgos nigripes</name>
    <dbReference type="NCBI Taxonomy" id="182062"/>
    <lineage>
        <taxon>Eukaryota</taxon>
        <taxon>Fungi</taxon>
        <taxon>Dikarya</taxon>
        <taxon>Basidiomycota</taxon>
        <taxon>Agaricomycotina</taxon>
        <taxon>Agaricomycetes</taxon>
        <taxon>Agaricomycetidae</taxon>
        <taxon>Agaricales</taxon>
        <taxon>Marasmiineae</taxon>
        <taxon>Marasmiaceae</taxon>
        <taxon>Tetrapyrgos</taxon>
    </lineage>
</organism>
<evidence type="ECO:0000256" key="1">
    <source>
        <dbReference type="ARBA" id="ARBA00004477"/>
    </source>
</evidence>
<comment type="subcellular location">
    <subcellularLocation>
        <location evidence="1">Endoplasmic reticulum membrane</location>
        <topology evidence="1">Multi-pass membrane protein</topology>
    </subcellularLocation>
</comment>
<evidence type="ECO:0000256" key="6">
    <source>
        <dbReference type="ARBA" id="ARBA00023136"/>
    </source>
</evidence>
<feature type="compositionally biased region" description="Basic residues" evidence="7">
    <location>
        <begin position="312"/>
        <end position="322"/>
    </location>
</feature>
<dbReference type="OrthoDB" id="3990054at2759"/>